<name>S7VMN5_9BACT</name>
<evidence type="ECO:0000313" key="2">
    <source>
        <dbReference type="Proteomes" id="UP000014974"/>
    </source>
</evidence>
<sequence>MRILSSVQRILMVDEFEENLIDTPAEFLERDQTAGLTSFLA</sequence>
<proteinExistence type="predicted"/>
<comment type="caution">
    <text evidence="1">The sequence shown here is derived from an EMBL/GenBank/DDBJ whole genome shotgun (WGS) entry which is preliminary data.</text>
</comment>
<evidence type="ECO:0000313" key="1">
    <source>
        <dbReference type="EMBL" id="EPR71470.1"/>
    </source>
</evidence>
<dbReference type="Proteomes" id="UP000014974">
    <property type="component" value="Unassembled WGS sequence"/>
</dbReference>
<dbReference type="AlphaFoldDB" id="S7VMN5"/>
<gene>
    <name evidence="1" type="ORF">ADICYQ_0372</name>
</gene>
<accession>S7VMN5</accession>
<reference evidence="1 2" key="1">
    <citation type="journal article" date="2013" name="Genome Announc.">
        <title>Draft Genome Sequence of Cyclobacterium qasimii Strain M12-11BT, Isolated from Arctic Marine Sediment.</title>
        <authorList>
            <person name="Shivaji S."/>
            <person name="Ara S."/>
            <person name="Singh A."/>
            <person name="Kumar Pinnaka A."/>
        </authorList>
    </citation>
    <scope>NUCLEOTIDE SEQUENCE [LARGE SCALE GENOMIC DNA]</scope>
    <source>
        <strain evidence="1 2">M12-11B</strain>
    </source>
</reference>
<protein>
    <submittedName>
        <fullName evidence="1">Uncharacterized protein</fullName>
    </submittedName>
</protein>
<organism evidence="1 2">
    <name type="scientific">Cyclobacterium qasimii M12-11B</name>
    <dbReference type="NCBI Taxonomy" id="641524"/>
    <lineage>
        <taxon>Bacteria</taxon>
        <taxon>Pseudomonadati</taxon>
        <taxon>Bacteroidota</taxon>
        <taxon>Cytophagia</taxon>
        <taxon>Cytophagales</taxon>
        <taxon>Cyclobacteriaceae</taxon>
        <taxon>Cyclobacterium</taxon>
    </lineage>
</organism>
<dbReference type="EMBL" id="ATNM01000016">
    <property type="protein sequence ID" value="EPR71470.1"/>
    <property type="molecule type" value="Genomic_DNA"/>
</dbReference>